<reference evidence="2" key="2">
    <citation type="submission" date="2023-06" db="EMBL/GenBank/DDBJ databases">
        <authorList>
            <consortium name="Lawrence Berkeley National Laboratory"/>
            <person name="Haridas S."/>
            <person name="Hensen N."/>
            <person name="Bonometti L."/>
            <person name="Westerberg I."/>
            <person name="Brannstrom I.O."/>
            <person name="Guillou S."/>
            <person name="Cros-Aarteil S."/>
            <person name="Calhoun S."/>
            <person name="Kuo A."/>
            <person name="Mondo S."/>
            <person name="Pangilinan J."/>
            <person name="Riley R."/>
            <person name="Labutti K."/>
            <person name="Andreopoulos B."/>
            <person name="Lipzen A."/>
            <person name="Chen C."/>
            <person name="Yanf M."/>
            <person name="Daum C."/>
            <person name="Ng V."/>
            <person name="Clum A."/>
            <person name="Steindorff A."/>
            <person name="Ohm R."/>
            <person name="Martin F."/>
            <person name="Silar P."/>
            <person name="Natvig D."/>
            <person name="Lalanne C."/>
            <person name="Gautier V."/>
            <person name="Ament-Velasquez S.L."/>
            <person name="Kruys A."/>
            <person name="Hutchinson M.I."/>
            <person name="Powell A.J."/>
            <person name="Barry K."/>
            <person name="Miller A.N."/>
            <person name="Grigoriev I.V."/>
            <person name="Debuchy R."/>
            <person name="Gladieux P."/>
            <person name="Thoren M.H."/>
            <person name="Johannesson H."/>
        </authorList>
    </citation>
    <scope>NUCLEOTIDE SEQUENCE</scope>
    <source>
        <strain evidence="2">SMH4131-1</strain>
    </source>
</reference>
<proteinExistence type="predicted"/>
<organism evidence="2 3">
    <name type="scientific">Cercophora scortea</name>
    <dbReference type="NCBI Taxonomy" id="314031"/>
    <lineage>
        <taxon>Eukaryota</taxon>
        <taxon>Fungi</taxon>
        <taxon>Dikarya</taxon>
        <taxon>Ascomycota</taxon>
        <taxon>Pezizomycotina</taxon>
        <taxon>Sordariomycetes</taxon>
        <taxon>Sordariomycetidae</taxon>
        <taxon>Sordariales</taxon>
        <taxon>Lasiosphaeriaceae</taxon>
        <taxon>Cercophora</taxon>
    </lineage>
</organism>
<evidence type="ECO:0000313" key="3">
    <source>
        <dbReference type="Proteomes" id="UP001286456"/>
    </source>
</evidence>
<dbReference type="Proteomes" id="UP001286456">
    <property type="component" value="Unassembled WGS sequence"/>
</dbReference>
<dbReference type="EMBL" id="JAUEPO010000001">
    <property type="protein sequence ID" value="KAK3337030.1"/>
    <property type="molecule type" value="Genomic_DNA"/>
</dbReference>
<protein>
    <submittedName>
        <fullName evidence="2">Uncharacterized protein</fullName>
    </submittedName>
</protein>
<comment type="caution">
    <text evidence="2">The sequence shown here is derived from an EMBL/GenBank/DDBJ whole genome shotgun (WGS) entry which is preliminary data.</text>
</comment>
<keyword evidence="3" id="KW-1185">Reference proteome</keyword>
<keyword evidence="1" id="KW-1133">Transmembrane helix</keyword>
<feature type="transmembrane region" description="Helical" evidence="1">
    <location>
        <begin position="20"/>
        <end position="39"/>
    </location>
</feature>
<sequence>MSGKLPGMMFHEWIYVVLPWTRLIVLLLLLLLLLPWYFSPLKFETRFLQLMLTRSVLVWSGSVLFHTCWVPTLPHCLSRCCRLVVLLRKRSTYSTSAYGSIMLCSTQLALRFGLVDTFAASCQRGLQGVVR</sequence>
<reference evidence="2" key="1">
    <citation type="journal article" date="2023" name="Mol. Phylogenet. Evol.">
        <title>Genome-scale phylogeny and comparative genomics of the fungal order Sordariales.</title>
        <authorList>
            <person name="Hensen N."/>
            <person name="Bonometti L."/>
            <person name="Westerberg I."/>
            <person name="Brannstrom I.O."/>
            <person name="Guillou S."/>
            <person name="Cros-Aarteil S."/>
            <person name="Calhoun S."/>
            <person name="Haridas S."/>
            <person name="Kuo A."/>
            <person name="Mondo S."/>
            <person name="Pangilinan J."/>
            <person name="Riley R."/>
            <person name="LaButti K."/>
            <person name="Andreopoulos B."/>
            <person name="Lipzen A."/>
            <person name="Chen C."/>
            <person name="Yan M."/>
            <person name="Daum C."/>
            <person name="Ng V."/>
            <person name="Clum A."/>
            <person name="Steindorff A."/>
            <person name="Ohm R.A."/>
            <person name="Martin F."/>
            <person name="Silar P."/>
            <person name="Natvig D.O."/>
            <person name="Lalanne C."/>
            <person name="Gautier V."/>
            <person name="Ament-Velasquez S.L."/>
            <person name="Kruys A."/>
            <person name="Hutchinson M.I."/>
            <person name="Powell A.J."/>
            <person name="Barry K."/>
            <person name="Miller A.N."/>
            <person name="Grigoriev I.V."/>
            <person name="Debuchy R."/>
            <person name="Gladieux P."/>
            <person name="Hiltunen Thoren M."/>
            <person name="Johannesson H."/>
        </authorList>
    </citation>
    <scope>NUCLEOTIDE SEQUENCE</scope>
    <source>
        <strain evidence="2">SMH4131-1</strain>
    </source>
</reference>
<keyword evidence="1" id="KW-0472">Membrane</keyword>
<dbReference type="AlphaFoldDB" id="A0AAE0J5P8"/>
<name>A0AAE0J5P8_9PEZI</name>
<feature type="transmembrane region" description="Helical" evidence="1">
    <location>
        <begin position="51"/>
        <end position="72"/>
    </location>
</feature>
<keyword evidence="1" id="KW-0812">Transmembrane</keyword>
<evidence type="ECO:0000256" key="1">
    <source>
        <dbReference type="SAM" id="Phobius"/>
    </source>
</evidence>
<evidence type="ECO:0000313" key="2">
    <source>
        <dbReference type="EMBL" id="KAK3337030.1"/>
    </source>
</evidence>
<accession>A0AAE0J5P8</accession>
<gene>
    <name evidence="2" type="ORF">B0T19DRAFT_58634</name>
</gene>